<name>A0ABP7N0C4_9MICO</name>
<organism evidence="7 8">
    <name type="scientific">Microbacterium soli</name>
    <dbReference type="NCBI Taxonomy" id="446075"/>
    <lineage>
        <taxon>Bacteria</taxon>
        <taxon>Bacillati</taxon>
        <taxon>Actinomycetota</taxon>
        <taxon>Actinomycetes</taxon>
        <taxon>Micrococcales</taxon>
        <taxon>Microbacteriaceae</taxon>
        <taxon>Microbacterium</taxon>
    </lineage>
</organism>
<keyword evidence="2 6" id="KW-0732">Signal</keyword>
<dbReference type="RefSeq" id="WP_344818454.1">
    <property type="nucleotide sequence ID" value="NZ_BAABCP010000001.1"/>
</dbReference>
<evidence type="ECO:0000256" key="2">
    <source>
        <dbReference type="ARBA" id="ARBA00022729"/>
    </source>
</evidence>
<keyword evidence="3" id="KW-0472">Membrane</keyword>
<dbReference type="SUPFAM" id="SSF53850">
    <property type="entry name" value="Periplasmic binding protein-like II"/>
    <property type="match status" value="1"/>
</dbReference>
<evidence type="ECO:0000256" key="5">
    <source>
        <dbReference type="ARBA" id="ARBA00023288"/>
    </source>
</evidence>
<evidence type="ECO:0000256" key="6">
    <source>
        <dbReference type="SAM" id="SignalP"/>
    </source>
</evidence>
<sequence length="444" mass="47246">MNRHSAGSARARRVRGAALACVAVGAVALAGCASGTSDADAGGDVTLEFWTWSLKSADPAAQAIIQKYEDENPGVTVKLSEVGGTAETSSKILAADRAGDTPDVIQVEYRAIPSLVSAGVIRDITDDVADARDGVAENIWALSSLNGQVFGVPQDIGPMMMTYRADLFEKYGVEPPETWADYAEAAEKIHEQDPSVYLASFSATEFEFFAAQAAQAGARWWDTDGESWTVGIDDATSLETADYWQDLVDRDLLSVEPLLTPEWNAKVNEGKILSWTAAAWAPSVIYSVAPDTAGSWESIPLPQWTPGDASVPFLGGSAYLIPEKSAHAEEAAKFAAWLGASDEGSKLLLTLDLYPGGTAGRDATLSNKPPALMPQQTDFWTVADEIVENTTIPIIWGPNVNVATSALGDALNEAALNGDSFRDVFTTTNKTVRDDLAKAGYTVE</sequence>
<dbReference type="InterPro" id="IPR006059">
    <property type="entry name" value="SBP"/>
</dbReference>
<dbReference type="Pfam" id="PF01547">
    <property type="entry name" value="SBP_bac_1"/>
    <property type="match status" value="1"/>
</dbReference>
<evidence type="ECO:0000313" key="8">
    <source>
        <dbReference type="Proteomes" id="UP001501591"/>
    </source>
</evidence>
<proteinExistence type="predicted"/>
<feature type="signal peptide" evidence="6">
    <location>
        <begin position="1"/>
        <end position="39"/>
    </location>
</feature>
<protein>
    <submittedName>
        <fullName evidence="7">Extracellular solute-binding protein</fullName>
    </submittedName>
</protein>
<comment type="caution">
    <text evidence="7">The sequence shown here is derived from an EMBL/GenBank/DDBJ whole genome shotgun (WGS) entry which is preliminary data.</text>
</comment>
<dbReference type="PANTHER" id="PTHR43649">
    <property type="entry name" value="ARABINOSE-BINDING PROTEIN-RELATED"/>
    <property type="match status" value="1"/>
</dbReference>
<reference evidence="8" key="1">
    <citation type="journal article" date="2019" name="Int. J. Syst. Evol. Microbiol.">
        <title>The Global Catalogue of Microorganisms (GCM) 10K type strain sequencing project: providing services to taxonomists for standard genome sequencing and annotation.</title>
        <authorList>
            <consortium name="The Broad Institute Genomics Platform"/>
            <consortium name="The Broad Institute Genome Sequencing Center for Infectious Disease"/>
            <person name="Wu L."/>
            <person name="Ma J."/>
        </authorList>
    </citation>
    <scope>NUCLEOTIDE SEQUENCE [LARGE SCALE GENOMIC DNA]</scope>
    <source>
        <strain evidence="8">JCM 17024</strain>
    </source>
</reference>
<gene>
    <name evidence="7" type="ORF">GCM10022383_10300</name>
</gene>
<evidence type="ECO:0000256" key="3">
    <source>
        <dbReference type="ARBA" id="ARBA00023136"/>
    </source>
</evidence>
<keyword evidence="5" id="KW-0449">Lipoprotein</keyword>
<evidence type="ECO:0000256" key="4">
    <source>
        <dbReference type="ARBA" id="ARBA00023139"/>
    </source>
</evidence>
<evidence type="ECO:0000256" key="1">
    <source>
        <dbReference type="ARBA" id="ARBA00022475"/>
    </source>
</evidence>
<keyword evidence="4" id="KW-0564">Palmitate</keyword>
<accession>A0ABP7N0C4</accession>
<dbReference type="Gene3D" id="3.40.190.10">
    <property type="entry name" value="Periplasmic binding protein-like II"/>
    <property type="match status" value="1"/>
</dbReference>
<keyword evidence="8" id="KW-1185">Reference proteome</keyword>
<dbReference type="Proteomes" id="UP001501591">
    <property type="component" value="Unassembled WGS sequence"/>
</dbReference>
<feature type="chain" id="PRO_5047083790" evidence="6">
    <location>
        <begin position="40"/>
        <end position="444"/>
    </location>
</feature>
<dbReference type="PROSITE" id="PS51257">
    <property type="entry name" value="PROKAR_LIPOPROTEIN"/>
    <property type="match status" value="1"/>
</dbReference>
<dbReference type="InterPro" id="IPR050490">
    <property type="entry name" value="Bact_solute-bd_prot1"/>
</dbReference>
<dbReference type="EMBL" id="BAABCP010000001">
    <property type="protein sequence ID" value="GAA3933707.1"/>
    <property type="molecule type" value="Genomic_DNA"/>
</dbReference>
<evidence type="ECO:0000313" key="7">
    <source>
        <dbReference type="EMBL" id="GAA3933707.1"/>
    </source>
</evidence>
<dbReference type="PANTHER" id="PTHR43649:SF33">
    <property type="entry name" value="POLYGALACTURONAN_RHAMNOGALACTURONAN-BINDING PROTEIN YTCQ"/>
    <property type="match status" value="1"/>
</dbReference>
<keyword evidence="1" id="KW-1003">Cell membrane</keyword>